<dbReference type="PANTHER" id="PTHR35868">
    <property type="entry name" value="DUF2804 DOMAIN-CONTAINING PROTEIN-RELATED"/>
    <property type="match status" value="1"/>
</dbReference>
<proteinExistence type="predicted"/>
<protein>
    <submittedName>
        <fullName evidence="2">DUF2804 family protein</fullName>
    </submittedName>
</protein>
<dbReference type="AlphaFoldDB" id="A0A4P6EGN6"/>
<dbReference type="KEGG" id="mprt:ET475_10260"/>
<dbReference type="Pfam" id="PF10974">
    <property type="entry name" value="DUF2804"/>
    <property type="match status" value="1"/>
</dbReference>
<feature type="region of interest" description="Disordered" evidence="1">
    <location>
        <begin position="1"/>
        <end position="21"/>
    </location>
</feature>
<accession>A0A4P6EGN6</accession>
<name>A0A4P6EGN6_9MICO</name>
<evidence type="ECO:0000256" key="1">
    <source>
        <dbReference type="SAM" id="MobiDB-lite"/>
    </source>
</evidence>
<sequence>MNDALRAAAAESGGHPSHEQLEWDYDPADWMKPWRIHGGGLEASFTPFYDKRSRTNLLVLASRTDQCFGTWAGTFTTDAGEQIVFDGIEGWAEDVHNRW</sequence>
<dbReference type="OrthoDB" id="9762066at2"/>
<dbReference type="RefSeq" id="WP_129389504.1">
    <property type="nucleotide sequence ID" value="NZ_CP035494.1"/>
</dbReference>
<dbReference type="Proteomes" id="UP000293995">
    <property type="component" value="Chromosome"/>
</dbReference>
<organism evidence="2 3">
    <name type="scientific">Microbacterium protaetiae</name>
    <dbReference type="NCBI Taxonomy" id="2509458"/>
    <lineage>
        <taxon>Bacteria</taxon>
        <taxon>Bacillati</taxon>
        <taxon>Actinomycetota</taxon>
        <taxon>Actinomycetes</taxon>
        <taxon>Micrococcales</taxon>
        <taxon>Microbacteriaceae</taxon>
        <taxon>Microbacterium</taxon>
    </lineage>
</organism>
<dbReference type="PANTHER" id="PTHR35868:SF3">
    <property type="entry name" value="DUF2804 DOMAIN-CONTAINING PROTEIN"/>
    <property type="match status" value="1"/>
</dbReference>
<keyword evidence="3" id="KW-1185">Reference proteome</keyword>
<reference evidence="2 3" key="1">
    <citation type="submission" date="2019-01" db="EMBL/GenBank/DDBJ databases">
        <title>Genome sequencing of strain DFW100M-13.</title>
        <authorList>
            <person name="Heo J."/>
            <person name="Kim S.-J."/>
            <person name="Kim J.-S."/>
            <person name="Hong S.-B."/>
            <person name="Kwon S.-W."/>
        </authorList>
    </citation>
    <scope>NUCLEOTIDE SEQUENCE [LARGE SCALE GENOMIC DNA]</scope>
    <source>
        <strain evidence="2 3">DFW100M-13</strain>
    </source>
</reference>
<dbReference type="EMBL" id="CP035494">
    <property type="protein sequence ID" value="QAY60329.1"/>
    <property type="molecule type" value="Genomic_DNA"/>
</dbReference>
<evidence type="ECO:0000313" key="3">
    <source>
        <dbReference type="Proteomes" id="UP000293995"/>
    </source>
</evidence>
<evidence type="ECO:0000313" key="2">
    <source>
        <dbReference type="EMBL" id="QAY60329.1"/>
    </source>
</evidence>
<gene>
    <name evidence="2" type="ORF">ET475_10260</name>
</gene>
<dbReference type="InterPro" id="IPR021243">
    <property type="entry name" value="DUF2804"/>
</dbReference>